<reference evidence="10 11" key="1">
    <citation type="submission" date="2024-04" db="EMBL/GenBank/DDBJ databases">
        <title>Tritrichomonas musculus Genome.</title>
        <authorList>
            <person name="Alves-Ferreira E."/>
            <person name="Grigg M."/>
            <person name="Lorenzi H."/>
            <person name="Galac M."/>
        </authorList>
    </citation>
    <scope>NUCLEOTIDE SEQUENCE [LARGE SCALE GENOMIC DNA]</scope>
    <source>
        <strain evidence="10 11">EAF2021</strain>
    </source>
</reference>
<evidence type="ECO:0000256" key="2">
    <source>
        <dbReference type="ARBA" id="ARBA00005940"/>
    </source>
</evidence>
<dbReference type="EMBL" id="JAPFFF010000009">
    <property type="protein sequence ID" value="KAK8882898.1"/>
    <property type="molecule type" value="Genomic_DNA"/>
</dbReference>
<comment type="similarity">
    <text evidence="2">Belongs to the glycosyl hydrolase 42 family.</text>
</comment>
<organism evidence="10 11">
    <name type="scientific">Tritrichomonas musculus</name>
    <dbReference type="NCBI Taxonomy" id="1915356"/>
    <lineage>
        <taxon>Eukaryota</taxon>
        <taxon>Metamonada</taxon>
        <taxon>Parabasalia</taxon>
        <taxon>Tritrichomonadida</taxon>
        <taxon>Tritrichomonadidae</taxon>
        <taxon>Tritrichomonas</taxon>
    </lineage>
</organism>
<accession>A0ABR2JW96</accession>
<evidence type="ECO:0000256" key="4">
    <source>
        <dbReference type="ARBA" id="ARBA00022723"/>
    </source>
</evidence>
<keyword evidence="4" id="KW-0479">Metal-binding</keyword>
<evidence type="ECO:0000256" key="5">
    <source>
        <dbReference type="ARBA" id="ARBA00022801"/>
    </source>
</evidence>
<name>A0ABR2JW96_9EUKA</name>
<evidence type="ECO:0000259" key="9">
    <source>
        <dbReference type="Pfam" id="PF08532"/>
    </source>
</evidence>
<dbReference type="InterPro" id="IPR017853">
    <property type="entry name" value="GH"/>
</dbReference>
<dbReference type="CDD" id="cd03143">
    <property type="entry name" value="A4_beta-galactosidase_middle_domain"/>
    <property type="match status" value="1"/>
</dbReference>
<dbReference type="Gene3D" id="3.40.50.880">
    <property type="match status" value="1"/>
</dbReference>
<dbReference type="Gene3D" id="3.20.20.80">
    <property type="entry name" value="Glycosidases"/>
    <property type="match status" value="1"/>
</dbReference>
<gene>
    <name evidence="10" type="ORF">M9Y10_045543</name>
</gene>
<dbReference type="InterPro" id="IPR003476">
    <property type="entry name" value="Glyco_hydro_42"/>
</dbReference>
<dbReference type="Proteomes" id="UP001470230">
    <property type="component" value="Unassembled WGS sequence"/>
</dbReference>
<keyword evidence="7" id="KW-0326">Glycosidase</keyword>
<dbReference type="Pfam" id="PF08532">
    <property type="entry name" value="Glyco_hydro_42M"/>
    <property type="match status" value="1"/>
</dbReference>
<feature type="domain" description="Beta-galactosidase trimerisation" evidence="9">
    <location>
        <begin position="396"/>
        <end position="596"/>
    </location>
</feature>
<dbReference type="InterPro" id="IPR013738">
    <property type="entry name" value="Beta_galactosidase_Trimer"/>
</dbReference>
<evidence type="ECO:0000259" key="8">
    <source>
        <dbReference type="Pfam" id="PF02449"/>
    </source>
</evidence>
<evidence type="ECO:0000256" key="1">
    <source>
        <dbReference type="ARBA" id="ARBA00001412"/>
    </source>
</evidence>
<dbReference type="InterPro" id="IPR013529">
    <property type="entry name" value="Glyco_hydro_42_N"/>
</dbReference>
<comment type="caution">
    <text evidence="10">The sequence shown here is derived from an EMBL/GenBank/DDBJ whole genome shotgun (WGS) entry which is preliminary data.</text>
</comment>
<dbReference type="SUPFAM" id="SSF52317">
    <property type="entry name" value="Class I glutamine amidotransferase-like"/>
    <property type="match status" value="1"/>
</dbReference>
<sequence>MNADKLNKIYYGVAYYDEYMPYDRLKTDMEMIKKSGMNLIRIAESTWSTWEPKEGVFDFTHLHRVLKASQEVGLDVIVGTPTYAIPSWLANKYPDILCLTHHGQELYGRRQNMDITHPGFLEHAERIIRKLMEEVSKYPHVIGFQVDNETKHYDTCGPRVQKMFVEYLQKLYPDINDFNLEFGLNYWSNRVQDWKDFPDVRGTINGSIASEFEHFQRTLVTNYFHWQVKIINEYRKPEQFITHNFDLSWRGLSYGYQPDVNQFDADKALDISGVDIYHLTEDDLTGIEIALGGDITRSFKHNNYLVLETEAQGLHGWLAYPGQLRLQAFSHLASGAMCVEYWHWHSIHNSAESYWKGVLSHNLKENATYRDCTQIGHDFARLSDDLIHLKKKNSIAMMLSNRSITSFKFFPAGDINDQNTILRWVYDCFYKLNFEMDMIYDNETDLSKYELIILPSLYSLPRETINRLREYVENGGHLLATFRTAFTDEHVKIYSDDQPFGLTEVFGMTYDQFTKPGKTTLASDEMSFEKKPVLSDWMELLIPKKDTKVIARYEHPYWKEYAAITHHVYNKGSAAYIGCYCDSESLEVVLKKLIECFGIKLPVEHFPLIRKAGVNQKGEEIVFYFNYSGEKIQYKAPFEGKEIDENKEVHAGQTMDLNAWSFHILKKAK</sequence>
<dbReference type="InterPro" id="IPR029062">
    <property type="entry name" value="Class_I_gatase-like"/>
</dbReference>
<dbReference type="PANTHER" id="PTHR36447:SF2">
    <property type="entry name" value="BETA-GALACTOSIDASE YESZ"/>
    <property type="match status" value="1"/>
</dbReference>
<protein>
    <recommendedName>
        <fullName evidence="3">beta-galactosidase</fullName>
        <ecNumber evidence="3">3.2.1.23</ecNumber>
    </recommendedName>
</protein>
<proteinExistence type="inferred from homology"/>
<comment type="catalytic activity">
    <reaction evidence="1">
        <text>Hydrolysis of terminal non-reducing beta-D-galactose residues in beta-D-galactosides.</text>
        <dbReference type="EC" id="3.2.1.23"/>
    </reaction>
</comment>
<evidence type="ECO:0000256" key="7">
    <source>
        <dbReference type="ARBA" id="ARBA00023295"/>
    </source>
</evidence>
<dbReference type="PANTHER" id="PTHR36447">
    <property type="entry name" value="BETA-GALACTOSIDASE GANA"/>
    <property type="match status" value="1"/>
</dbReference>
<evidence type="ECO:0000256" key="6">
    <source>
        <dbReference type="ARBA" id="ARBA00022833"/>
    </source>
</evidence>
<evidence type="ECO:0000256" key="3">
    <source>
        <dbReference type="ARBA" id="ARBA00012756"/>
    </source>
</evidence>
<dbReference type="Pfam" id="PF02449">
    <property type="entry name" value="Glyco_hydro_42"/>
    <property type="match status" value="1"/>
</dbReference>
<evidence type="ECO:0000313" key="10">
    <source>
        <dbReference type="EMBL" id="KAK8882898.1"/>
    </source>
</evidence>
<keyword evidence="5" id="KW-0378">Hydrolase</keyword>
<dbReference type="EC" id="3.2.1.23" evidence="3"/>
<evidence type="ECO:0000313" key="11">
    <source>
        <dbReference type="Proteomes" id="UP001470230"/>
    </source>
</evidence>
<dbReference type="SUPFAM" id="SSF51445">
    <property type="entry name" value="(Trans)glycosidases"/>
    <property type="match status" value="1"/>
</dbReference>
<keyword evidence="6" id="KW-0862">Zinc</keyword>
<keyword evidence="11" id="KW-1185">Reference proteome</keyword>
<feature type="domain" description="Glycoside hydrolase family 42 N-terminal" evidence="8">
    <location>
        <begin position="15"/>
        <end position="380"/>
    </location>
</feature>